<comment type="caution">
    <text evidence="2">The sequence shown here is derived from an EMBL/GenBank/DDBJ whole genome shotgun (WGS) entry which is preliminary data.</text>
</comment>
<dbReference type="AlphaFoldDB" id="A0A9D1GXZ5"/>
<protein>
    <submittedName>
        <fullName evidence="2">DoxX family protein</fullName>
    </submittedName>
</protein>
<evidence type="ECO:0000313" key="3">
    <source>
        <dbReference type="Proteomes" id="UP000886842"/>
    </source>
</evidence>
<accession>A0A9D1GXZ5</accession>
<name>A0A9D1GXZ5_9ACTN</name>
<sequence>MVTSRGARIALAVGRIFIGWTFLWPFLDKTFGLGFSTPAERAWINGGSPAQGYLGGVEGPFAGFLQLFANPFGDWLFMIGLFGIGIAMITGAGVRLAAVTGTILMAMMYLAAIPMIAGGTNPIIDSHCLEAALLIIAAVTLSGDTWGVGRLWGRIIGRHTWLR</sequence>
<keyword evidence="1" id="KW-1133">Transmembrane helix</keyword>
<feature type="transmembrane region" description="Helical" evidence="1">
    <location>
        <begin position="7"/>
        <end position="27"/>
    </location>
</feature>
<evidence type="ECO:0000313" key="2">
    <source>
        <dbReference type="EMBL" id="HIT75217.1"/>
    </source>
</evidence>
<gene>
    <name evidence="2" type="ORF">IAA98_06510</name>
</gene>
<dbReference type="EMBL" id="DVLP01000200">
    <property type="protein sequence ID" value="HIT75217.1"/>
    <property type="molecule type" value="Genomic_DNA"/>
</dbReference>
<feature type="transmembrane region" description="Helical" evidence="1">
    <location>
        <begin position="131"/>
        <end position="153"/>
    </location>
</feature>
<keyword evidence="1" id="KW-0812">Transmembrane</keyword>
<reference evidence="2" key="2">
    <citation type="journal article" date="2021" name="PeerJ">
        <title>Extensive microbial diversity within the chicken gut microbiome revealed by metagenomics and culture.</title>
        <authorList>
            <person name="Gilroy R."/>
            <person name="Ravi A."/>
            <person name="Getino M."/>
            <person name="Pursley I."/>
            <person name="Horton D.L."/>
            <person name="Alikhan N.F."/>
            <person name="Baker D."/>
            <person name="Gharbi K."/>
            <person name="Hall N."/>
            <person name="Watson M."/>
            <person name="Adriaenssens E.M."/>
            <person name="Foster-Nyarko E."/>
            <person name="Jarju S."/>
            <person name="Secka A."/>
            <person name="Antonio M."/>
            <person name="Oren A."/>
            <person name="Chaudhuri R.R."/>
            <person name="La Ragione R."/>
            <person name="Hildebrand F."/>
            <person name="Pallen M.J."/>
        </authorList>
    </citation>
    <scope>NUCLEOTIDE SEQUENCE</scope>
    <source>
        <strain evidence="2">ChiGjej1B1-24693</strain>
    </source>
</reference>
<proteinExistence type="predicted"/>
<feature type="transmembrane region" description="Helical" evidence="1">
    <location>
        <begin position="75"/>
        <end position="94"/>
    </location>
</feature>
<evidence type="ECO:0000256" key="1">
    <source>
        <dbReference type="SAM" id="Phobius"/>
    </source>
</evidence>
<organism evidence="2 3">
    <name type="scientific">Candidatus Avipropionibacterium avicola</name>
    <dbReference type="NCBI Taxonomy" id="2840701"/>
    <lineage>
        <taxon>Bacteria</taxon>
        <taxon>Bacillati</taxon>
        <taxon>Actinomycetota</taxon>
        <taxon>Actinomycetes</taxon>
        <taxon>Propionibacteriales</taxon>
        <taxon>Propionibacteriaceae</taxon>
        <taxon>Propionibacteriaceae incertae sedis</taxon>
        <taxon>Candidatus Avipropionibacterium</taxon>
    </lineage>
</organism>
<dbReference type="Proteomes" id="UP000886842">
    <property type="component" value="Unassembled WGS sequence"/>
</dbReference>
<keyword evidence="1" id="KW-0472">Membrane</keyword>
<reference evidence="2" key="1">
    <citation type="submission" date="2020-10" db="EMBL/GenBank/DDBJ databases">
        <authorList>
            <person name="Gilroy R."/>
        </authorList>
    </citation>
    <scope>NUCLEOTIDE SEQUENCE</scope>
    <source>
        <strain evidence="2">ChiGjej1B1-24693</strain>
    </source>
</reference>
<feature type="transmembrane region" description="Helical" evidence="1">
    <location>
        <begin position="101"/>
        <end position="119"/>
    </location>
</feature>